<gene>
    <name evidence="2" type="ORF">Mkiyose1413_23560</name>
    <name evidence="1" type="ORF">SRL2020028_42810</name>
</gene>
<evidence type="ECO:0000313" key="3">
    <source>
        <dbReference type="Proteomes" id="UP001064782"/>
    </source>
</evidence>
<protein>
    <submittedName>
        <fullName evidence="2">Uncharacterized protein</fullName>
    </submittedName>
</protein>
<name>A0A9P3Q7Z6_9MYCO</name>
<comment type="caution">
    <text evidence="2">The sequence shown here is derived from an EMBL/GenBank/DDBJ whole genome shotgun (WGS) entry which is preliminary data.</text>
</comment>
<evidence type="ECO:0000313" key="2">
    <source>
        <dbReference type="EMBL" id="GLD30473.1"/>
    </source>
</evidence>
<accession>A0A9P3Q7Z6</accession>
<dbReference type="AlphaFoldDB" id="A0A9P3Q7Z6"/>
<reference evidence="2" key="1">
    <citation type="submission" date="2022-08" db="EMBL/GenBank/DDBJ databases">
        <title>Mycobacterium kiyosense sp. nov., scotochromogenic slow-glowing species isolated from respiratory specimens.</title>
        <authorList>
            <person name="Fukano H."/>
            <person name="Kazumi Y."/>
            <person name="Sakagami N."/>
            <person name="Ato M."/>
            <person name="Mitarai S."/>
            <person name="Hoshino Y."/>
        </authorList>
    </citation>
    <scope>NUCLEOTIDE SEQUENCE</scope>
    <source>
        <strain evidence="2">1413</strain>
        <strain evidence="1">SRL2020-028</strain>
    </source>
</reference>
<keyword evidence="3" id="KW-1185">Reference proteome</keyword>
<sequence length="126" mass="13683">MTGVDLDGMGFQHVICVASVLSDSRLADGSACAVNPAAVACLNTYLRRATQQRTDEFGRRAASILVTKSFASRAPQPDIARLKQRMGRTMPWYTITDGFDADFGVHECTAPFRSFTTGHVCSVFTS</sequence>
<dbReference type="InterPro" id="IPR010296">
    <property type="entry name" value="DUF899_thioredox"/>
</dbReference>
<dbReference type="EMBL" id="BRZI01000014">
    <property type="protein sequence ID" value="GLD30473.1"/>
    <property type="molecule type" value="Genomic_DNA"/>
</dbReference>
<dbReference type="Proteomes" id="UP001165663">
    <property type="component" value="Unassembled WGS sequence"/>
</dbReference>
<dbReference type="Proteomes" id="UP001064782">
    <property type="component" value="Unassembled WGS sequence"/>
</dbReference>
<proteinExistence type="predicted"/>
<organism evidence="2 3">
    <name type="scientific">Mycobacterium kiyosense</name>
    <dbReference type="NCBI Taxonomy" id="2871094"/>
    <lineage>
        <taxon>Bacteria</taxon>
        <taxon>Bacillati</taxon>
        <taxon>Actinomycetota</taxon>
        <taxon>Actinomycetes</taxon>
        <taxon>Mycobacteriales</taxon>
        <taxon>Mycobacteriaceae</taxon>
        <taxon>Mycobacterium</taxon>
    </lineage>
</organism>
<dbReference type="Pfam" id="PF05988">
    <property type="entry name" value="DUF899"/>
    <property type="match status" value="1"/>
</dbReference>
<dbReference type="EMBL" id="BRXE01000070">
    <property type="protein sequence ID" value="GLB85025.1"/>
    <property type="molecule type" value="Genomic_DNA"/>
</dbReference>
<evidence type="ECO:0000313" key="1">
    <source>
        <dbReference type="EMBL" id="GLB85025.1"/>
    </source>
</evidence>